<feature type="compositionally biased region" description="Basic and acidic residues" evidence="6">
    <location>
        <begin position="398"/>
        <end position="413"/>
    </location>
</feature>
<keyword evidence="4" id="KW-0653">Protein transport</keyword>
<comment type="caution">
    <text evidence="9">The sequence shown here is derived from an EMBL/GenBank/DDBJ whole genome shotgun (WGS) entry which is preliminary data.</text>
</comment>
<dbReference type="PROSITE" id="PS50909">
    <property type="entry name" value="GAT"/>
    <property type="match status" value="1"/>
</dbReference>
<dbReference type="EMBL" id="JAUIZM010000002">
    <property type="protein sequence ID" value="KAK1397888.1"/>
    <property type="molecule type" value="Genomic_DNA"/>
</dbReference>
<dbReference type="GO" id="GO:0043130">
    <property type="term" value="F:ubiquitin binding"/>
    <property type="evidence" value="ECO:0007669"/>
    <property type="project" value="InterPro"/>
</dbReference>
<dbReference type="PANTHER" id="PTHR46646:SF5">
    <property type="entry name" value="TOM1-LIKE PROTEIN 2"/>
    <property type="match status" value="1"/>
</dbReference>
<dbReference type="Proteomes" id="UP001237642">
    <property type="component" value="Unassembled WGS sequence"/>
</dbReference>
<evidence type="ECO:0000313" key="10">
    <source>
        <dbReference type="Proteomes" id="UP001237642"/>
    </source>
</evidence>
<evidence type="ECO:0000256" key="1">
    <source>
        <dbReference type="ARBA" id="ARBA00004170"/>
    </source>
</evidence>
<dbReference type="SMART" id="SM00288">
    <property type="entry name" value="VHS"/>
    <property type="match status" value="1"/>
</dbReference>
<dbReference type="InterPro" id="IPR002014">
    <property type="entry name" value="VHS_dom"/>
</dbReference>
<evidence type="ECO:0000259" key="7">
    <source>
        <dbReference type="PROSITE" id="PS50179"/>
    </source>
</evidence>
<evidence type="ECO:0000259" key="8">
    <source>
        <dbReference type="PROSITE" id="PS50909"/>
    </source>
</evidence>
<protein>
    <submittedName>
        <fullName evidence="9">ENTH/VHS, Target of Myb protein 1</fullName>
    </submittedName>
</protein>
<feature type="region of interest" description="Disordered" evidence="6">
    <location>
        <begin position="317"/>
        <end position="413"/>
    </location>
</feature>
<dbReference type="InterPro" id="IPR008942">
    <property type="entry name" value="ENTH_VHS"/>
</dbReference>
<organism evidence="9 10">
    <name type="scientific">Heracleum sosnowskyi</name>
    <dbReference type="NCBI Taxonomy" id="360622"/>
    <lineage>
        <taxon>Eukaryota</taxon>
        <taxon>Viridiplantae</taxon>
        <taxon>Streptophyta</taxon>
        <taxon>Embryophyta</taxon>
        <taxon>Tracheophyta</taxon>
        <taxon>Spermatophyta</taxon>
        <taxon>Magnoliopsida</taxon>
        <taxon>eudicotyledons</taxon>
        <taxon>Gunneridae</taxon>
        <taxon>Pentapetalae</taxon>
        <taxon>asterids</taxon>
        <taxon>campanulids</taxon>
        <taxon>Apiales</taxon>
        <taxon>Apiaceae</taxon>
        <taxon>Apioideae</taxon>
        <taxon>apioid superclade</taxon>
        <taxon>Tordylieae</taxon>
        <taxon>Tordyliinae</taxon>
        <taxon>Heracleum</taxon>
    </lineage>
</organism>
<accession>A0AAD8J7E4</accession>
<comment type="similarity">
    <text evidence="2">Belongs to the TOM1 family.</text>
</comment>
<dbReference type="SUPFAM" id="SSF48464">
    <property type="entry name" value="ENTH/VHS domain"/>
    <property type="match status" value="1"/>
</dbReference>
<dbReference type="AlphaFoldDB" id="A0AAD8J7E4"/>
<dbReference type="Pfam" id="PF03127">
    <property type="entry name" value="GAT"/>
    <property type="match status" value="1"/>
</dbReference>
<dbReference type="PANTHER" id="PTHR46646">
    <property type="entry name" value="TOM1-LIKE PROTEIN 1"/>
    <property type="match status" value="1"/>
</dbReference>
<dbReference type="GO" id="GO:0035091">
    <property type="term" value="F:phosphatidylinositol binding"/>
    <property type="evidence" value="ECO:0007669"/>
    <property type="project" value="InterPro"/>
</dbReference>
<evidence type="ECO:0000256" key="2">
    <source>
        <dbReference type="ARBA" id="ARBA00007708"/>
    </source>
</evidence>
<evidence type="ECO:0000256" key="3">
    <source>
        <dbReference type="ARBA" id="ARBA00022448"/>
    </source>
</evidence>
<dbReference type="GO" id="GO:0016020">
    <property type="term" value="C:membrane"/>
    <property type="evidence" value="ECO:0007669"/>
    <property type="project" value="UniProtKB-SubCell"/>
</dbReference>
<dbReference type="GO" id="GO:0005737">
    <property type="term" value="C:cytoplasm"/>
    <property type="evidence" value="ECO:0007669"/>
    <property type="project" value="UniProtKB-ARBA"/>
</dbReference>
<feature type="domain" description="GAT" evidence="8">
    <location>
        <begin position="213"/>
        <end position="300"/>
    </location>
</feature>
<dbReference type="CDD" id="cd03561">
    <property type="entry name" value="VHS"/>
    <property type="match status" value="1"/>
</dbReference>
<feature type="compositionally biased region" description="Low complexity" evidence="6">
    <location>
        <begin position="372"/>
        <end position="381"/>
    </location>
</feature>
<proteinExistence type="inferred from homology"/>
<reference evidence="9" key="2">
    <citation type="submission" date="2023-05" db="EMBL/GenBank/DDBJ databases">
        <authorList>
            <person name="Schelkunov M.I."/>
        </authorList>
    </citation>
    <scope>NUCLEOTIDE SEQUENCE</scope>
    <source>
        <strain evidence="9">Hsosn_3</strain>
        <tissue evidence="9">Leaf</tissue>
    </source>
</reference>
<comment type="subcellular location">
    <subcellularLocation>
        <location evidence="1">Membrane</location>
        <topology evidence="1">Peripheral membrane protein</topology>
    </subcellularLocation>
</comment>
<dbReference type="InterPro" id="IPR038425">
    <property type="entry name" value="GAT_sf"/>
</dbReference>
<dbReference type="GO" id="GO:0043328">
    <property type="term" value="P:protein transport to vacuole involved in ubiquitin-dependent protein catabolic process via the multivesicular body sorting pathway"/>
    <property type="evidence" value="ECO:0007669"/>
    <property type="project" value="InterPro"/>
</dbReference>
<evidence type="ECO:0000256" key="4">
    <source>
        <dbReference type="ARBA" id="ARBA00022927"/>
    </source>
</evidence>
<evidence type="ECO:0000256" key="6">
    <source>
        <dbReference type="SAM" id="MobiDB-lite"/>
    </source>
</evidence>
<dbReference type="Gene3D" id="1.20.58.160">
    <property type="match status" value="1"/>
</dbReference>
<dbReference type="InterPro" id="IPR004152">
    <property type="entry name" value="GAT_dom"/>
</dbReference>
<dbReference type="Pfam" id="PF00790">
    <property type="entry name" value="VHS"/>
    <property type="match status" value="1"/>
</dbReference>
<keyword evidence="3" id="KW-0813">Transport</keyword>
<reference evidence="9" key="1">
    <citation type="submission" date="2023-02" db="EMBL/GenBank/DDBJ databases">
        <title>Genome of toxic invasive species Heracleum sosnowskyi carries increased number of genes despite the absence of recent whole-genome duplications.</title>
        <authorList>
            <person name="Schelkunov M."/>
            <person name="Shtratnikova V."/>
            <person name="Makarenko M."/>
            <person name="Klepikova A."/>
            <person name="Omelchenko D."/>
            <person name="Novikova G."/>
            <person name="Obukhova E."/>
            <person name="Bogdanov V."/>
            <person name="Penin A."/>
            <person name="Logacheva M."/>
        </authorList>
    </citation>
    <scope>NUCLEOTIDE SEQUENCE</scope>
    <source>
        <strain evidence="9">Hsosn_3</strain>
        <tissue evidence="9">Leaf</tissue>
    </source>
</reference>
<dbReference type="Gene3D" id="1.25.40.90">
    <property type="match status" value="1"/>
</dbReference>
<name>A0AAD8J7E4_9APIA</name>
<gene>
    <name evidence="9" type="ORF">POM88_007751</name>
</gene>
<keyword evidence="5" id="KW-0472">Membrane</keyword>
<dbReference type="PROSITE" id="PS50179">
    <property type="entry name" value="VHS"/>
    <property type="match status" value="1"/>
</dbReference>
<feature type="domain" description="VHS" evidence="7">
    <location>
        <begin position="39"/>
        <end position="166"/>
    </location>
</feature>
<keyword evidence="10" id="KW-1185">Reference proteome</keyword>
<evidence type="ECO:0000256" key="5">
    <source>
        <dbReference type="ARBA" id="ARBA00023136"/>
    </source>
</evidence>
<evidence type="ECO:0000313" key="9">
    <source>
        <dbReference type="EMBL" id="KAK1397888.1"/>
    </source>
</evidence>
<feature type="compositionally biased region" description="Basic and acidic residues" evidence="6">
    <location>
        <begin position="356"/>
        <end position="369"/>
    </location>
</feature>
<sequence>MDKLKLASSSLTERFKSGTAKMKEILQSPTAESKLVDDATSETLPDPNWGLNLRICSMINTEEISGTEVVKSIKKKLSSKNVATQRLCLELLETLCSNCEKVFSEVASEKVLEEMVKVIEDSKTDDEVARRGFEMVRAWGQNDDLMYLPVFHQTYMALKARGILSGGVQAGDVQPEQYTLESYIGNEQMTSPPGQYPIPNANDQTSQYNFSSLSLEDNKEFLVVTRNSLDLLSSILDSGAEPAVVKEDLTVSMLEKCKQSLPVVQRIAETTNDDEAMLFEALSLHDELRQVISRCDELEASLVSGGQLTKVSDVSAEVDSPVHGGSIGKVNGEASQNRDAKKATSEATEADYEQSYDSKKDHLDADATKVDSAVQVSSQSSETKRAVPPNAETTESISDLKKPSSPQEEKLEN</sequence>
<dbReference type="InterPro" id="IPR044836">
    <property type="entry name" value="TOL_plant"/>
</dbReference>
<dbReference type="SUPFAM" id="SSF89009">
    <property type="entry name" value="GAT-like domain"/>
    <property type="match status" value="1"/>
</dbReference>